<evidence type="ECO:0000313" key="4">
    <source>
        <dbReference type="Proteomes" id="UP000190867"/>
    </source>
</evidence>
<dbReference type="EMBL" id="MUYA01000001">
    <property type="protein sequence ID" value="OOS00823.1"/>
    <property type="molecule type" value="Genomic_DNA"/>
</dbReference>
<feature type="signal peptide" evidence="2">
    <location>
        <begin position="1"/>
        <end position="27"/>
    </location>
</feature>
<dbReference type="SUPFAM" id="SSF53850">
    <property type="entry name" value="Periplasmic binding protein-like II"/>
    <property type="match status" value="1"/>
</dbReference>
<name>A0A1T0AVU4_9PAST</name>
<reference evidence="3 4" key="1">
    <citation type="submission" date="2017-02" db="EMBL/GenBank/DDBJ databases">
        <title>Draft genome sequence of Haemophilus paracuniculus CCUG 43573 type strain.</title>
        <authorList>
            <person name="Engstrom-Jakobsson H."/>
            <person name="Salva-Serra F."/>
            <person name="Thorell K."/>
            <person name="Gonzales-Siles L."/>
            <person name="Karlsson R."/>
            <person name="Boulund F."/>
            <person name="Engstrand L."/>
            <person name="Kristiansson E."/>
            <person name="Moore E."/>
        </authorList>
    </citation>
    <scope>NUCLEOTIDE SEQUENCE [LARGE SCALE GENOMIC DNA]</scope>
    <source>
        <strain evidence="3 4">CCUG 43573</strain>
    </source>
</reference>
<dbReference type="OrthoDB" id="305758at2"/>
<dbReference type="GO" id="GO:0030976">
    <property type="term" value="F:thiamine pyrophosphate binding"/>
    <property type="evidence" value="ECO:0007669"/>
    <property type="project" value="TreeGrafter"/>
</dbReference>
<dbReference type="AlphaFoldDB" id="A0A1T0AVU4"/>
<protein>
    <recommendedName>
        <fullName evidence="5">Iron ABC transporter substrate-binding protein</fullName>
    </recommendedName>
</protein>
<sequence length="346" mass="38105">MKLNKNKLALTLSALLFGATLTQTVNAEGRLVVYCSATNQFCEQETQAFGKKYDVKVSFIRNGSGSTLAKVEAEKNNPQADVWYGGTLDPQSQAGEMGLLEAYQSPNLSQIVEKFRDPAKLKGNYSSAIYMGILGYGVNMERLKKLGIEKVPTSWADLLDPRLKGEIQIADPQSSGTAYTAIATFVQLWGEEKAFDYFKKLHQNVSQYTKSGIAPSRNAARGETAIGIGFLHDYAVEKKNGAPLEMVVPSEGTGYELGGVSILKGARNLDNAKLFVDWALSKEAQELSWQKGEAFQVLTNTTAEPSPYSLNPKDLKLIDYDFAKYGSSDERKRLIEKWVAEVKLAK</sequence>
<dbReference type="STRING" id="734.B0187_00560"/>
<dbReference type="RefSeq" id="WP_078235758.1">
    <property type="nucleotide sequence ID" value="NZ_MUYA01000001.1"/>
</dbReference>
<evidence type="ECO:0000256" key="2">
    <source>
        <dbReference type="SAM" id="SignalP"/>
    </source>
</evidence>
<dbReference type="InterPro" id="IPR026045">
    <property type="entry name" value="Ferric-bd"/>
</dbReference>
<dbReference type="PANTHER" id="PTHR30006:SF2">
    <property type="entry name" value="ABC TRANSPORTER SUBSTRATE-BINDING PROTEIN"/>
    <property type="match status" value="1"/>
</dbReference>
<dbReference type="GO" id="GO:0015888">
    <property type="term" value="P:thiamine transport"/>
    <property type="evidence" value="ECO:0007669"/>
    <property type="project" value="TreeGrafter"/>
</dbReference>
<proteinExistence type="predicted"/>
<accession>A0A1T0AVU4</accession>
<comment type="caution">
    <text evidence="3">The sequence shown here is derived from an EMBL/GenBank/DDBJ whole genome shotgun (WGS) entry which is preliminary data.</text>
</comment>
<feature type="chain" id="PRO_5012888029" description="Iron ABC transporter substrate-binding protein" evidence="2">
    <location>
        <begin position="28"/>
        <end position="346"/>
    </location>
</feature>
<dbReference type="Pfam" id="PF13343">
    <property type="entry name" value="SBP_bac_6"/>
    <property type="match status" value="1"/>
</dbReference>
<evidence type="ECO:0000256" key="1">
    <source>
        <dbReference type="ARBA" id="ARBA00022729"/>
    </source>
</evidence>
<dbReference type="GO" id="GO:0030288">
    <property type="term" value="C:outer membrane-bounded periplasmic space"/>
    <property type="evidence" value="ECO:0007669"/>
    <property type="project" value="TreeGrafter"/>
</dbReference>
<evidence type="ECO:0000313" key="3">
    <source>
        <dbReference type="EMBL" id="OOS00823.1"/>
    </source>
</evidence>
<dbReference type="PIRSF" id="PIRSF002825">
    <property type="entry name" value="CfbpA"/>
    <property type="match status" value="1"/>
</dbReference>
<dbReference type="CDD" id="cd13544">
    <property type="entry name" value="PBP2_Fbp_like_1"/>
    <property type="match status" value="1"/>
</dbReference>
<keyword evidence="4" id="KW-1185">Reference proteome</keyword>
<evidence type="ECO:0008006" key="5">
    <source>
        <dbReference type="Google" id="ProtNLM"/>
    </source>
</evidence>
<dbReference type="GO" id="GO:0030975">
    <property type="term" value="F:thiamine binding"/>
    <property type="evidence" value="ECO:0007669"/>
    <property type="project" value="TreeGrafter"/>
</dbReference>
<organism evidence="3 4">
    <name type="scientific">Haemophilus paracuniculus</name>
    <dbReference type="NCBI Taxonomy" id="734"/>
    <lineage>
        <taxon>Bacteria</taxon>
        <taxon>Pseudomonadati</taxon>
        <taxon>Pseudomonadota</taxon>
        <taxon>Gammaproteobacteria</taxon>
        <taxon>Pasteurellales</taxon>
        <taxon>Pasteurellaceae</taxon>
        <taxon>Haemophilus</taxon>
    </lineage>
</organism>
<dbReference type="Gene3D" id="3.40.190.10">
    <property type="entry name" value="Periplasmic binding protein-like II"/>
    <property type="match status" value="2"/>
</dbReference>
<gene>
    <name evidence="3" type="ORF">B0187_00560</name>
</gene>
<keyword evidence="1 2" id="KW-0732">Signal</keyword>
<dbReference type="Proteomes" id="UP000190867">
    <property type="component" value="Unassembled WGS sequence"/>
</dbReference>
<dbReference type="PANTHER" id="PTHR30006">
    <property type="entry name" value="THIAMINE-BINDING PERIPLASMIC PROTEIN-RELATED"/>
    <property type="match status" value="1"/>
</dbReference>